<comment type="caution">
    <text evidence="2">The sequence shown here is derived from an EMBL/GenBank/DDBJ whole genome shotgun (WGS) entry which is preliminary data.</text>
</comment>
<evidence type="ECO:0008006" key="4">
    <source>
        <dbReference type="Google" id="ProtNLM"/>
    </source>
</evidence>
<dbReference type="Proteomes" id="UP000599383">
    <property type="component" value="Unassembled WGS sequence"/>
</dbReference>
<feature type="transmembrane region" description="Helical" evidence="1">
    <location>
        <begin position="99"/>
        <end position="119"/>
    </location>
</feature>
<keyword evidence="1" id="KW-0812">Transmembrane</keyword>
<organism evidence="2 3">
    <name type="scientific">Ruegeria atlantica</name>
    <dbReference type="NCBI Taxonomy" id="81569"/>
    <lineage>
        <taxon>Bacteria</taxon>
        <taxon>Pseudomonadati</taxon>
        <taxon>Pseudomonadota</taxon>
        <taxon>Alphaproteobacteria</taxon>
        <taxon>Rhodobacterales</taxon>
        <taxon>Roseobacteraceae</taxon>
        <taxon>Ruegeria</taxon>
    </lineage>
</organism>
<keyword evidence="1" id="KW-0472">Membrane</keyword>
<sequence>MTVSVPSDKPSWRVRAFLLLIAALLVCLSVFLINGGPLYYFDTGSYIRQGNVALSSFLPPAAESAAVGITHSADDDNTATGSRSLIYGLIMAAFVRVDALSTLPVLHLAATLLAVWMLARTAGRSLGGMQNTITMTAVPLLLAASTSLPFYIAYMMPDIFAPVLLIVIALLTAFGRIMQTWELLLISALALFSALLHPSHLAVAALMIPFVALAALWGKRPRRWRATILMMMVLALALAERKAFQVTVEIATNKEVVYTPHITARLIVDGPGMDYLDEVCPNAKVPTCALHEALSWSDDPYRLTPSHIIFERSPNLGSFRLMSPEDQKRVALSQREFAKAVFLSRPLSTSLALARNGYQQVLRYSIAMTIPTAVELENARWLARMEDIRPDMFQGGSLSQDRGWIETANIVHGVIYAVSFAFIVFILLRPGSVSRDMKLFALFILIGIAVNALVCGGVSQPADRYGARVMWLLPFTAAFLFLVQRSGASRIIAGDPS</sequence>
<gene>
    <name evidence="2" type="ORF">GS617_20065</name>
</gene>
<protein>
    <recommendedName>
        <fullName evidence="4">Glycosyltransferase RgtA/B/C/D-like domain-containing protein</fullName>
    </recommendedName>
</protein>
<evidence type="ECO:0000256" key="1">
    <source>
        <dbReference type="SAM" id="Phobius"/>
    </source>
</evidence>
<reference evidence="2 3" key="1">
    <citation type="submission" date="2019-12" db="EMBL/GenBank/DDBJ databases">
        <title>Ruegeria JWLKs population differentiation of coral mucus and skeleton niches.</title>
        <authorList>
            <person name="Luo D."/>
        </authorList>
    </citation>
    <scope>NUCLEOTIDE SEQUENCE [LARGE SCALE GENOMIC DNA]</scope>
    <source>
        <strain evidence="2 3">HKCCD6238</strain>
    </source>
</reference>
<dbReference type="EMBL" id="WVQY01000012">
    <property type="protein sequence ID" value="NOD32575.1"/>
    <property type="molecule type" value="Genomic_DNA"/>
</dbReference>
<feature type="transmembrane region" description="Helical" evidence="1">
    <location>
        <begin position="131"/>
        <end position="153"/>
    </location>
</feature>
<feature type="transmembrane region" description="Helical" evidence="1">
    <location>
        <begin position="159"/>
        <end position="177"/>
    </location>
</feature>
<feature type="transmembrane region" description="Helical" evidence="1">
    <location>
        <begin position="465"/>
        <end position="483"/>
    </location>
</feature>
<dbReference type="RefSeq" id="WP_171364581.1">
    <property type="nucleotide sequence ID" value="NZ_WVQY01000012.1"/>
</dbReference>
<proteinExistence type="predicted"/>
<name>A0ABX1WGZ5_9RHOB</name>
<feature type="transmembrane region" description="Helical" evidence="1">
    <location>
        <begin position="12"/>
        <end position="33"/>
    </location>
</feature>
<keyword evidence="1" id="KW-1133">Transmembrane helix</keyword>
<feature type="transmembrane region" description="Helical" evidence="1">
    <location>
        <begin position="410"/>
        <end position="428"/>
    </location>
</feature>
<evidence type="ECO:0000313" key="2">
    <source>
        <dbReference type="EMBL" id="NOD32575.1"/>
    </source>
</evidence>
<accession>A0ABX1WGZ5</accession>
<keyword evidence="3" id="KW-1185">Reference proteome</keyword>
<evidence type="ECO:0000313" key="3">
    <source>
        <dbReference type="Proteomes" id="UP000599383"/>
    </source>
</evidence>
<feature type="transmembrane region" description="Helical" evidence="1">
    <location>
        <begin position="440"/>
        <end position="459"/>
    </location>
</feature>
<feature type="transmembrane region" description="Helical" evidence="1">
    <location>
        <begin position="184"/>
        <end position="217"/>
    </location>
</feature>